<feature type="domain" description="G-patch" evidence="3">
    <location>
        <begin position="991"/>
        <end position="1037"/>
    </location>
</feature>
<dbReference type="Pfam" id="PF01585">
    <property type="entry name" value="G-patch"/>
    <property type="match status" value="1"/>
</dbReference>
<dbReference type="PROSITE" id="PS50174">
    <property type="entry name" value="G_PATCH"/>
    <property type="match status" value="1"/>
</dbReference>
<dbReference type="RefSeq" id="XP_027343037.1">
    <property type="nucleotide sequence ID" value="XM_027487236.1"/>
</dbReference>
<dbReference type="InterPro" id="IPR005162">
    <property type="entry name" value="Retrotrans_gag_dom"/>
</dbReference>
<evidence type="ECO:0000313" key="5">
    <source>
        <dbReference type="RefSeq" id="XP_027343037.1"/>
    </source>
</evidence>
<feature type="coiled-coil region" evidence="1">
    <location>
        <begin position="1"/>
        <end position="35"/>
    </location>
</feature>
<gene>
    <name evidence="5" type="primary">LOC113855605</name>
</gene>
<name>A0A8B8KGU2_ABRPR</name>
<organism evidence="4 5">
    <name type="scientific">Abrus precatorius</name>
    <name type="common">Indian licorice</name>
    <name type="synonym">Glycine abrus</name>
    <dbReference type="NCBI Taxonomy" id="3816"/>
    <lineage>
        <taxon>Eukaryota</taxon>
        <taxon>Viridiplantae</taxon>
        <taxon>Streptophyta</taxon>
        <taxon>Embryophyta</taxon>
        <taxon>Tracheophyta</taxon>
        <taxon>Spermatophyta</taxon>
        <taxon>Magnoliopsida</taxon>
        <taxon>eudicotyledons</taxon>
        <taxon>Gunneridae</taxon>
        <taxon>Pentapetalae</taxon>
        <taxon>rosids</taxon>
        <taxon>fabids</taxon>
        <taxon>Fabales</taxon>
        <taxon>Fabaceae</taxon>
        <taxon>Papilionoideae</taxon>
        <taxon>50 kb inversion clade</taxon>
        <taxon>NPAAA clade</taxon>
        <taxon>indigoferoid/millettioid clade</taxon>
        <taxon>Abreae</taxon>
        <taxon>Abrus</taxon>
    </lineage>
</organism>
<dbReference type="GeneID" id="113855605"/>
<sequence length="1128" mass="126898">MDELEQHNEELRNEVNQLKEQMARILEILQSLERRNTEEITPVNEGPPATSTCPPGFISQGTMAPLTLHPTKPVQQTNFQEAQFPPYGIPAGYAPPMAQEAQFSSYNNVPPAVSDSLITQQQSTQPPSMPSNIIESPQTFPILPKDTIPNLQVILQPQTINLSTQGNPPTPIGIANISFHPTIEEFQPDEDDHSKGKLQLLEDRLRAVEGNSYGIGDAVDLCLVPDLVIPPKFKAPEFDKYRGITCPKSHLTMYYRKMASHARDDKLLIHVFQDSLIGAALNWYMHLERTRIHCWKNLADAFLKQYKYNIDMAPDRLELQTMMKKDHETFKEYAQRWRETAAQVEPPLSKKEMVSLFIDTLKSPYYDKMIGSISANFSDIVIIGERVESGMRSGKIAYATGATNIKRPLSGPGKKKEGKANAVTFHPSGKVDPRPAHTPYKSYHPNTQNPSSTFPVQPPQTNQAHHTYPNQARPQNYQDRKSVHFDPIPITYTELCEYHAGVVGHSIENCKALKFKVQDLIHAGWISFEEKNPNIGSNPLPGHQGPSINLINEGREQFLRRKVEEVKTPLKSIFREMCKFGLLERSSERGNGCEFHPNAAHTLEECIDFTHTLQDLMDKQLIQIGCSKIDQEVLAVDELTSNSPKPLVIHYTKKGIALVSTLPKPITLRVPMPFPYKDNKMVPWKYDVKTYTNNHEESQYSHAVDVTNIAGVGGMTRSGQIYTPEELRNEQLIEKGNNCEKESTKATDSKGEQKKMVSHEEACEFLKLIKQSEYMVVDQLNRIPGRISLLSLMMNLEPHRKALLKVLNEAHVVHNISVDKLEGIVGNITANNYLTFNDDEIPVGGAGHNKALHIFVRCMDHILARVLIDNGSSLNVMPKMTLAKLPSDGSYMKPSTMVVKAFDGSRREVIGEITLLVMIGPIIFEKLKFIIDDKLVIVSAEEDLLVTKPSSTPYIDVTEEALETSFQALEITNTTYVGEGTSVMKPQPSNTAMMIARVMLEEGYWPGCGLGKNEQGLIELPKPIDNKDRFGLGYRPTRADKRRIIAERREKRMAKLENREPETGRIPFCDLLQSFQSAGFEFADPVAAAEEDTHGDEHVNLVRACSPNTKIHNWEIIEFPVILDSKVK</sequence>
<keyword evidence="4" id="KW-1185">Reference proteome</keyword>
<dbReference type="KEGG" id="aprc:113855605"/>
<feature type="region of interest" description="Disordered" evidence="2">
    <location>
        <begin position="406"/>
        <end position="480"/>
    </location>
</feature>
<keyword evidence="1" id="KW-0175">Coiled coil</keyword>
<dbReference type="PANTHER" id="PTHR32108">
    <property type="entry name" value="DNA-DIRECTED RNA POLYMERASE SUBUNIT ALPHA"/>
    <property type="match status" value="1"/>
</dbReference>
<feature type="compositionally biased region" description="Polar residues" evidence="2">
    <location>
        <begin position="444"/>
        <end position="477"/>
    </location>
</feature>
<dbReference type="GO" id="GO:0003676">
    <property type="term" value="F:nucleic acid binding"/>
    <property type="evidence" value="ECO:0007669"/>
    <property type="project" value="InterPro"/>
</dbReference>
<dbReference type="InterPro" id="IPR000467">
    <property type="entry name" value="G_patch_dom"/>
</dbReference>
<dbReference type="AlphaFoldDB" id="A0A8B8KGU2"/>
<dbReference type="Proteomes" id="UP000694853">
    <property type="component" value="Unplaced"/>
</dbReference>
<reference evidence="5" key="2">
    <citation type="submission" date="2025-08" db="UniProtKB">
        <authorList>
            <consortium name="RefSeq"/>
        </authorList>
    </citation>
    <scope>IDENTIFICATION</scope>
    <source>
        <tissue evidence="5">Young leaves</tissue>
    </source>
</reference>
<accession>A0A8B8KGU2</accession>
<evidence type="ECO:0000259" key="3">
    <source>
        <dbReference type="PROSITE" id="PS50174"/>
    </source>
</evidence>
<reference evidence="4" key="1">
    <citation type="journal article" date="2019" name="Toxins">
        <title>Detection of Abrin-Like and Prepropulchellin-Like Toxin Genes and Transcripts Using Whole Genome Sequencing and Full-Length Transcript Sequencing of Abrus precatorius.</title>
        <authorList>
            <person name="Hovde B.T."/>
            <person name="Daligault H.E."/>
            <person name="Hanschen E.R."/>
            <person name="Kunde Y.A."/>
            <person name="Johnson M.B."/>
            <person name="Starkenburg S.R."/>
            <person name="Johnson S.L."/>
        </authorList>
    </citation>
    <scope>NUCLEOTIDE SEQUENCE [LARGE SCALE GENOMIC DNA]</scope>
</reference>
<dbReference type="PANTHER" id="PTHR32108:SF9">
    <property type="entry name" value="REVERSE TRANSCRIPTASE RNASE H-LIKE DOMAIN-CONTAINING PROTEIN"/>
    <property type="match status" value="1"/>
</dbReference>
<protein>
    <submittedName>
        <fullName evidence="5">Uncharacterized protein LOC113855605</fullName>
    </submittedName>
</protein>
<evidence type="ECO:0000313" key="4">
    <source>
        <dbReference type="Proteomes" id="UP000694853"/>
    </source>
</evidence>
<evidence type="ECO:0000256" key="2">
    <source>
        <dbReference type="SAM" id="MobiDB-lite"/>
    </source>
</evidence>
<dbReference type="Pfam" id="PF03732">
    <property type="entry name" value="Retrotrans_gag"/>
    <property type="match status" value="1"/>
</dbReference>
<dbReference type="CDD" id="cd00303">
    <property type="entry name" value="retropepsin_like"/>
    <property type="match status" value="1"/>
</dbReference>
<evidence type="ECO:0000256" key="1">
    <source>
        <dbReference type="SAM" id="Coils"/>
    </source>
</evidence>
<proteinExistence type="predicted"/>
<dbReference type="OrthoDB" id="1436336at2759"/>